<dbReference type="Pfam" id="PF03946">
    <property type="entry name" value="Ribosomal_L11_N"/>
    <property type="match status" value="1"/>
</dbReference>
<dbReference type="CDD" id="cd00349">
    <property type="entry name" value="Ribosomal_L11"/>
    <property type="match status" value="1"/>
</dbReference>
<dbReference type="InterPro" id="IPR020783">
    <property type="entry name" value="Ribosomal_uL11_C"/>
</dbReference>
<keyword evidence="2 5" id="KW-0689">Ribosomal protein</keyword>
<dbReference type="SUPFAM" id="SSF46906">
    <property type="entry name" value="Ribosomal protein L11, C-terminal domain"/>
    <property type="match status" value="1"/>
</dbReference>
<dbReference type="EMBL" id="JACMSC010000008">
    <property type="protein sequence ID" value="KAG6509952.1"/>
    <property type="molecule type" value="Genomic_DNA"/>
</dbReference>
<dbReference type="Gene3D" id="1.10.10.250">
    <property type="entry name" value="Ribosomal protein L11, C-terminal domain"/>
    <property type="match status" value="1"/>
</dbReference>
<evidence type="ECO:0000256" key="3">
    <source>
        <dbReference type="ARBA" id="ARBA00023274"/>
    </source>
</evidence>
<name>A0A8J5LDJ2_ZINOF</name>
<evidence type="ECO:0000256" key="1">
    <source>
        <dbReference type="ARBA" id="ARBA00010537"/>
    </source>
</evidence>
<dbReference type="Pfam" id="PF00298">
    <property type="entry name" value="Ribosomal_L11"/>
    <property type="match status" value="1"/>
</dbReference>
<evidence type="ECO:0000259" key="7">
    <source>
        <dbReference type="Pfam" id="PF03946"/>
    </source>
</evidence>
<dbReference type="AlphaFoldDB" id="A0A8J5LDJ2"/>
<comment type="caution">
    <text evidence="8">The sequence shown here is derived from an EMBL/GenBank/DDBJ whole genome shotgun (WGS) entry which is preliminary data.</text>
</comment>
<evidence type="ECO:0000256" key="5">
    <source>
        <dbReference type="RuleBase" id="RU003978"/>
    </source>
</evidence>
<dbReference type="Gene3D" id="3.30.1550.10">
    <property type="entry name" value="Ribosomal protein L11/L12, N-terminal domain"/>
    <property type="match status" value="1"/>
</dbReference>
<dbReference type="GO" id="GO:0006412">
    <property type="term" value="P:translation"/>
    <property type="evidence" value="ECO:0007669"/>
    <property type="project" value="InterPro"/>
</dbReference>
<dbReference type="GO" id="GO:0003735">
    <property type="term" value="F:structural constituent of ribosome"/>
    <property type="evidence" value="ECO:0007669"/>
    <property type="project" value="InterPro"/>
</dbReference>
<dbReference type="FunFam" id="3.30.1550.10:FF:000005">
    <property type="entry name" value="50S ribosomal protein L11"/>
    <property type="match status" value="1"/>
</dbReference>
<dbReference type="InterPro" id="IPR020784">
    <property type="entry name" value="Ribosomal_uL11_N"/>
</dbReference>
<keyword evidence="3 5" id="KW-0687">Ribonucleoprotein</keyword>
<dbReference type="PANTHER" id="PTHR11661:SF1">
    <property type="entry name" value="LARGE RIBOSOMAL SUBUNIT PROTEIN UL11M"/>
    <property type="match status" value="1"/>
</dbReference>
<dbReference type="Proteomes" id="UP000734854">
    <property type="component" value="Unassembled WGS sequence"/>
</dbReference>
<feature type="domain" description="Large ribosomal subunit protein uL11 N-terminal" evidence="7">
    <location>
        <begin position="17"/>
        <end position="75"/>
    </location>
</feature>
<dbReference type="InterPro" id="IPR036769">
    <property type="entry name" value="Ribosomal_uL11_C_sf"/>
</dbReference>
<dbReference type="FunFam" id="1.10.10.250:FF:000003">
    <property type="entry name" value="Mitochondrial ribosomal protein L11"/>
    <property type="match status" value="1"/>
</dbReference>
<evidence type="ECO:0000256" key="2">
    <source>
        <dbReference type="ARBA" id="ARBA00022980"/>
    </source>
</evidence>
<feature type="domain" description="Large ribosomal subunit protein uL11 C-terminal" evidence="6">
    <location>
        <begin position="80"/>
        <end position="150"/>
    </location>
</feature>
<dbReference type="InterPro" id="IPR006519">
    <property type="entry name" value="Ribosomal_uL11_bac-typ"/>
</dbReference>
<reference evidence="8 9" key="1">
    <citation type="submission" date="2020-08" db="EMBL/GenBank/DDBJ databases">
        <title>Plant Genome Project.</title>
        <authorList>
            <person name="Zhang R.-G."/>
        </authorList>
    </citation>
    <scope>NUCLEOTIDE SEQUENCE [LARGE SCALE GENOMIC DNA]</scope>
    <source>
        <tissue evidence="8">Rhizome</tissue>
    </source>
</reference>
<dbReference type="HAMAP" id="MF_00736">
    <property type="entry name" value="Ribosomal_uL11"/>
    <property type="match status" value="1"/>
</dbReference>
<protein>
    <recommendedName>
        <fullName evidence="4">Large ribosomal subunit protein uL11m</fullName>
    </recommendedName>
</protein>
<proteinExistence type="inferred from homology"/>
<evidence type="ECO:0000313" key="8">
    <source>
        <dbReference type="EMBL" id="KAG6509952.1"/>
    </source>
</evidence>
<evidence type="ECO:0000259" key="6">
    <source>
        <dbReference type="Pfam" id="PF00298"/>
    </source>
</evidence>
<gene>
    <name evidence="8" type="ORF">ZIOFF_027960</name>
</gene>
<accession>A0A8J5LDJ2</accession>
<keyword evidence="9" id="KW-1185">Reference proteome</keyword>
<evidence type="ECO:0000313" key="9">
    <source>
        <dbReference type="Proteomes" id="UP000734854"/>
    </source>
</evidence>
<dbReference type="GO" id="GO:0070180">
    <property type="term" value="F:large ribosomal subunit rRNA binding"/>
    <property type="evidence" value="ECO:0007669"/>
    <property type="project" value="TreeGrafter"/>
</dbReference>
<dbReference type="InterPro" id="IPR000911">
    <property type="entry name" value="Ribosomal_uL11"/>
</dbReference>
<dbReference type="SUPFAM" id="SSF54747">
    <property type="entry name" value="Ribosomal L11/L12e N-terminal domain"/>
    <property type="match status" value="1"/>
</dbReference>
<dbReference type="GO" id="GO:0015934">
    <property type="term" value="C:large ribosomal subunit"/>
    <property type="evidence" value="ECO:0007669"/>
    <property type="project" value="TreeGrafter"/>
</dbReference>
<evidence type="ECO:0000256" key="4">
    <source>
        <dbReference type="ARBA" id="ARBA00040104"/>
    </source>
</evidence>
<dbReference type="PANTHER" id="PTHR11661">
    <property type="entry name" value="60S RIBOSOMAL PROTEIN L12"/>
    <property type="match status" value="1"/>
</dbReference>
<dbReference type="NCBIfam" id="TIGR01632">
    <property type="entry name" value="L11_bact"/>
    <property type="match status" value="1"/>
</dbReference>
<comment type="similarity">
    <text evidence="1 5">Belongs to the universal ribosomal protein uL11 family.</text>
</comment>
<organism evidence="8 9">
    <name type="scientific">Zingiber officinale</name>
    <name type="common">Ginger</name>
    <name type="synonym">Amomum zingiber</name>
    <dbReference type="NCBI Taxonomy" id="94328"/>
    <lineage>
        <taxon>Eukaryota</taxon>
        <taxon>Viridiplantae</taxon>
        <taxon>Streptophyta</taxon>
        <taxon>Embryophyta</taxon>
        <taxon>Tracheophyta</taxon>
        <taxon>Spermatophyta</taxon>
        <taxon>Magnoliopsida</taxon>
        <taxon>Liliopsida</taxon>
        <taxon>Zingiberales</taxon>
        <taxon>Zingiberaceae</taxon>
        <taxon>Zingiber</taxon>
    </lineage>
</organism>
<sequence>MATLKDVAARRPIAATIRLIVPAGGARPAPPVGPALGQYRLNLMAFCKDFNARTQKYSPDTPMAVTITAYKDNTFEFIVKSPSVSWFLKKAAGLELGSERPGHVVASSLTLRHVYEIAKIKQTDVSCKHLSIEAICKSIIGTARSMGIEIMPQAVVGARRQPSSTPEAATVAPVGGAERHTTAWAKQTKAKSTISGGRYGENLYCRPLDLPASAWPPLGKPPAQPQQPLAFTGSGMRAVFLHIAGVRKESVGTGVFLPRTAGNKFEPKKKSGCSTVLVPDRVVQALNLNLDEFAAQPRFPDGFVLSHGDSSVAFLLSIRSVFLVFLVTGEKR</sequence>
<dbReference type="SMART" id="SM00649">
    <property type="entry name" value="RL11"/>
    <property type="match status" value="1"/>
</dbReference>
<dbReference type="InterPro" id="IPR036796">
    <property type="entry name" value="Ribosomal_uL11_N_sf"/>
</dbReference>